<dbReference type="CDD" id="cd00383">
    <property type="entry name" value="trans_reg_C"/>
    <property type="match status" value="1"/>
</dbReference>
<dbReference type="GO" id="GO:0003677">
    <property type="term" value="F:DNA binding"/>
    <property type="evidence" value="ECO:0007669"/>
    <property type="project" value="UniProtKB-UniRule"/>
</dbReference>
<dbReference type="InterPro" id="IPR027417">
    <property type="entry name" value="P-loop_NTPase"/>
</dbReference>
<dbReference type="Gene3D" id="1.10.10.10">
    <property type="entry name" value="Winged helix-like DNA-binding domain superfamily/Winged helix DNA-binding domain"/>
    <property type="match status" value="1"/>
</dbReference>
<dbReference type="Gene3D" id="3.40.50.300">
    <property type="entry name" value="P-loop containing nucleotide triphosphate hydrolases"/>
    <property type="match status" value="1"/>
</dbReference>
<dbReference type="SUPFAM" id="SSF52540">
    <property type="entry name" value="P-loop containing nucleoside triphosphate hydrolases"/>
    <property type="match status" value="1"/>
</dbReference>
<dbReference type="AlphaFoldDB" id="B2JV11"/>
<dbReference type="InterPro" id="IPR036388">
    <property type="entry name" value="WH-like_DNA-bd_sf"/>
</dbReference>
<feature type="DNA-binding region" description="OmpR/PhoB-type" evidence="2">
    <location>
        <begin position="38"/>
        <end position="133"/>
    </location>
</feature>
<dbReference type="SMART" id="SM00862">
    <property type="entry name" value="Trans_reg_C"/>
    <property type="match status" value="1"/>
</dbReference>
<protein>
    <submittedName>
        <fullName evidence="4">Transcriptional regulator, winged helix family</fullName>
    </submittedName>
</protein>
<dbReference type="InterPro" id="IPR016032">
    <property type="entry name" value="Sig_transdc_resp-reg_C-effctor"/>
</dbReference>
<dbReference type="GO" id="GO:0006355">
    <property type="term" value="P:regulation of DNA-templated transcription"/>
    <property type="evidence" value="ECO:0007669"/>
    <property type="project" value="InterPro"/>
</dbReference>
<dbReference type="SUPFAM" id="SSF48452">
    <property type="entry name" value="TPR-like"/>
    <property type="match status" value="1"/>
</dbReference>
<dbReference type="InterPro" id="IPR058852">
    <property type="entry name" value="HTH_77"/>
</dbReference>
<keyword evidence="5" id="KW-1185">Reference proteome</keyword>
<dbReference type="Pfam" id="PF25872">
    <property type="entry name" value="HTH_77"/>
    <property type="match status" value="1"/>
</dbReference>
<evidence type="ECO:0000259" key="3">
    <source>
        <dbReference type="PROSITE" id="PS51755"/>
    </source>
</evidence>
<dbReference type="Gene3D" id="1.25.40.10">
    <property type="entry name" value="Tetratricopeptide repeat domain"/>
    <property type="match status" value="1"/>
</dbReference>
<keyword evidence="4" id="KW-0614">Plasmid</keyword>
<sequence>MAVALVGPRRAGIAWCGPRNLAQRPLRASQSSTSPHQMTTIRIGQIEVSLDHRDVRLDGRKVPIGSRAFDILALLIAARGDLVSKDEIMRAVWPTTVVEKNNLQVHISALRRAFGDERERIATVPGRGYRLIMQAELGAHAAPTRDAASEREATGMSLPAVSEAARPARRPLPARVPELIGREAALDGVKRALRAHQAVTLVGTGGIGKTRLAVEVAHAVQQDFADGVVFVPLAAVYDAQSALDALAFAMRSRLSASRAALAQMAAEWREREALVVLDNCEQVLEIVAAMAEALTGAGSRMRVLATSREALRVRDEIVYQVPPLSVPTANDPDTDVLRTDAVRFFLARAQAVGAQFSRDDTSIRLTGEVCRRLDGIPLALELAASRAAVLGIGLLAEHIDDRFRILTGGRRTALPRHQTLKATLDWSYRLLGQNEQKLLRWLGTFVNGFTLDAACAIAGHAGLTRMEALDAVSGLVSRSLLTTEFEGSSYRYRLLETTRAYAQQQLDDNGERTCAAAAHATLFLELLETAQKRWAERPVSEWLGEFARELGNVRTALDWTLGERGDHMTGIALAAVTVPYLYDLSLVDECCSRARAALRLISEQGDDAGVGVETRLRLVSALAAALVYVEGPLAQTREAWTLVLNDAVRAGQPDYASRARWGVWNWHQYGGRARDALMLARRFGDLARSASHATLAVLADRVEGIALHYTGDQCRARELLERMIAAYEARPLTRWHTTGFRVDHGIVARATLARVLWVQGQRDDAYDLAARCFDSAIEYDHEMVTCYVLVEALVPIALLNNDRAAARHGIDVLHELSTRFGFTIWSACCACYEAWLMTLMETGAAAVERLSVSIDTLRATGFLAQLSPLLGQLAVAMTNEGRAREALDTIEQALHHADENGERWYNAELCRIKGDVLRVLGRHDEAQRWFSAALECGQRHAAGRATTRNASNPRTALQVVSVQYRA</sequence>
<evidence type="ECO:0000313" key="4">
    <source>
        <dbReference type="EMBL" id="ACC74789.1"/>
    </source>
</evidence>
<dbReference type="PRINTS" id="PR00364">
    <property type="entry name" value="DISEASERSIST"/>
</dbReference>
<dbReference type="PANTHER" id="PTHR47691:SF3">
    <property type="entry name" value="HTH-TYPE TRANSCRIPTIONAL REGULATOR RV0890C-RELATED"/>
    <property type="match status" value="1"/>
</dbReference>
<dbReference type="Pfam" id="PF00486">
    <property type="entry name" value="Trans_reg_C"/>
    <property type="match status" value="1"/>
</dbReference>
<name>B2JV11_PARP8</name>
<evidence type="ECO:0000256" key="1">
    <source>
        <dbReference type="ARBA" id="ARBA00023125"/>
    </source>
</evidence>
<proteinExistence type="predicted"/>
<organism evidence="4 5">
    <name type="scientific">Paraburkholderia phymatum (strain DSM 17167 / CIP 108236 / LMG 21445 / STM815)</name>
    <name type="common">Burkholderia phymatum</name>
    <dbReference type="NCBI Taxonomy" id="391038"/>
    <lineage>
        <taxon>Bacteria</taxon>
        <taxon>Pseudomonadati</taxon>
        <taxon>Pseudomonadota</taxon>
        <taxon>Betaproteobacteria</taxon>
        <taxon>Burkholderiales</taxon>
        <taxon>Burkholderiaceae</taxon>
        <taxon>Paraburkholderia</taxon>
    </lineage>
</organism>
<feature type="domain" description="OmpR/PhoB-type" evidence="3">
    <location>
        <begin position="38"/>
        <end position="133"/>
    </location>
</feature>
<dbReference type="InterPro" id="IPR001867">
    <property type="entry name" value="OmpR/PhoB-type_DNA-bd"/>
</dbReference>
<evidence type="ECO:0000256" key="2">
    <source>
        <dbReference type="PROSITE-ProRule" id="PRU01091"/>
    </source>
</evidence>
<dbReference type="InterPro" id="IPR011990">
    <property type="entry name" value="TPR-like_helical_dom_sf"/>
</dbReference>
<dbReference type="PROSITE" id="PS51755">
    <property type="entry name" value="OMPR_PHOB"/>
    <property type="match status" value="1"/>
</dbReference>
<keyword evidence="1 2" id="KW-0238">DNA-binding</keyword>
<geneLocation type="plasmid" evidence="4 5">
    <name>pBPHY01</name>
</geneLocation>
<gene>
    <name evidence="4" type="ordered locus">Bphy_5719</name>
</gene>
<reference evidence="5" key="1">
    <citation type="journal article" date="2014" name="Stand. Genomic Sci.">
        <title>Complete genome sequence of Burkholderia phymatum STM815(T), a broad host range and efficient nitrogen-fixing symbiont of Mimosa species.</title>
        <authorList>
            <person name="Moulin L."/>
            <person name="Klonowska A."/>
            <person name="Caroline B."/>
            <person name="Booth K."/>
            <person name="Vriezen J.A."/>
            <person name="Melkonian R."/>
            <person name="James E.K."/>
            <person name="Young J.P."/>
            <person name="Bena G."/>
            <person name="Hauser L."/>
            <person name="Land M."/>
            <person name="Kyrpides N."/>
            <person name="Bruce D."/>
            <person name="Chain P."/>
            <person name="Copeland A."/>
            <person name="Pitluck S."/>
            <person name="Woyke T."/>
            <person name="Lizotte-Waniewski M."/>
            <person name="Bristow J."/>
            <person name="Riley M."/>
        </authorList>
    </citation>
    <scope>NUCLEOTIDE SEQUENCE [LARGE SCALE GENOMIC DNA]</scope>
    <source>
        <strain evidence="5">DSM 17167 / CIP 108236 / LMG 21445 / STM815</strain>
        <plasmid evidence="5">Plasmid pBPHY01</plasmid>
    </source>
</reference>
<dbReference type="GO" id="GO:0000160">
    <property type="term" value="P:phosphorelay signal transduction system"/>
    <property type="evidence" value="ECO:0007669"/>
    <property type="project" value="InterPro"/>
</dbReference>
<accession>B2JV11</accession>
<dbReference type="EMBL" id="CP001045">
    <property type="protein sequence ID" value="ACC74789.1"/>
    <property type="molecule type" value="Genomic_DNA"/>
</dbReference>
<dbReference type="Proteomes" id="UP000001192">
    <property type="component" value="Plasmid pBPHY01"/>
</dbReference>
<dbReference type="PANTHER" id="PTHR47691">
    <property type="entry name" value="REGULATOR-RELATED"/>
    <property type="match status" value="1"/>
</dbReference>
<dbReference type="KEGG" id="bph:Bphy_5719"/>
<dbReference type="SUPFAM" id="SSF46894">
    <property type="entry name" value="C-terminal effector domain of the bipartite response regulators"/>
    <property type="match status" value="1"/>
</dbReference>
<evidence type="ECO:0000313" key="5">
    <source>
        <dbReference type="Proteomes" id="UP000001192"/>
    </source>
</evidence>
<dbReference type="HOGENOM" id="CLU_004665_7_0_4"/>